<evidence type="ECO:0000313" key="3">
    <source>
        <dbReference type="EMBL" id="CAL1694651.1"/>
    </source>
</evidence>
<feature type="transmembrane region" description="Helical" evidence="2">
    <location>
        <begin position="93"/>
        <end position="113"/>
    </location>
</feature>
<keyword evidence="2" id="KW-0472">Membrane</keyword>
<protein>
    <recommendedName>
        <fullName evidence="5">Copper transporter</fullName>
    </recommendedName>
</protein>
<organism evidence="3 4">
    <name type="scientific">Somion occarium</name>
    <dbReference type="NCBI Taxonomy" id="3059160"/>
    <lineage>
        <taxon>Eukaryota</taxon>
        <taxon>Fungi</taxon>
        <taxon>Dikarya</taxon>
        <taxon>Basidiomycota</taxon>
        <taxon>Agaricomycotina</taxon>
        <taxon>Agaricomycetes</taxon>
        <taxon>Polyporales</taxon>
        <taxon>Cerrenaceae</taxon>
        <taxon>Somion</taxon>
    </lineage>
</organism>
<gene>
    <name evidence="3" type="ORF">GFSPODELE1_LOCUS412</name>
</gene>
<evidence type="ECO:0000313" key="4">
    <source>
        <dbReference type="Proteomes" id="UP001497453"/>
    </source>
</evidence>
<name>A0ABP1CG61_9APHY</name>
<keyword evidence="2" id="KW-1133">Transmembrane helix</keyword>
<dbReference type="EMBL" id="OZ037944">
    <property type="protein sequence ID" value="CAL1694651.1"/>
    <property type="molecule type" value="Genomic_DNA"/>
</dbReference>
<evidence type="ECO:0000256" key="2">
    <source>
        <dbReference type="SAM" id="Phobius"/>
    </source>
</evidence>
<evidence type="ECO:0000256" key="1">
    <source>
        <dbReference type="SAM" id="MobiDB-lite"/>
    </source>
</evidence>
<reference evidence="4" key="1">
    <citation type="submission" date="2024-04" db="EMBL/GenBank/DDBJ databases">
        <authorList>
            <person name="Shaw F."/>
            <person name="Minotto A."/>
        </authorList>
    </citation>
    <scope>NUCLEOTIDE SEQUENCE [LARGE SCALE GENOMIC DNA]</scope>
</reference>
<keyword evidence="4" id="KW-1185">Reference proteome</keyword>
<feature type="compositionally biased region" description="Low complexity" evidence="1">
    <location>
        <begin position="195"/>
        <end position="211"/>
    </location>
</feature>
<proteinExistence type="predicted"/>
<feature type="region of interest" description="Disordered" evidence="1">
    <location>
        <begin position="182"/>
        <end position="221"/>
    </location>
</feature>
<dbReference type="Proteomes" id="UP001497453">
    <property type="component" value="Chromosome 1"/>
</dbReference>
<accession>A0ABP1CG61</accession>
<feature type="transmembrane region" description="Helical" evidence="2">
    <location>
        <begin position="27"/>
        <end position="46"/>
    </location>
</feature>
<evidence type="ECO:0008006" key="5">
    <source>
        <dbReference type="Google" id="ProtNLM"/>
    </source>
</evidence>
<keyword evidence="2" id="KW-0812">Transmembrane</keyword>
<sequence>MWKDHLHFSLLGEHVLFPGLHLETPRHFLVASILAFVLCLSERALTYAITKQWNPFVWTRRTRLRKALWKTCLYWIVTLDRLMYMLLAMTFNVGLIMVAVTALSIGQFVIEYLEESQNEQRYRRDSENVKEPLLESPTVYEPPVALHSYPSYRSLPSPTYTRSSPLSLSPVSLNTHQVFPNPDLHSIPSLPPPSSSNLDSSISGASGAVIGRPRSKSKPTSIFIHPTESNLARADAAAQQMGLQGDTELVKASLYPAEEEAAWEIGKGKDVARQLMGLRKNTL</sequence>